<proteinExistence type="predicted"/>
<dbReference type="GeneID" id="13012479"/>
<dbReference type="InParanoid" id="I3TCY6"/>
<evidence type="ECO:0000313" key="1">
    <source>
        <dbReference type="EMBL" id="AFK50624.1"/>
    </source>
</evidence>
<organism evidence="1 2">
    <name type="scientific">Thermogladius calderae (strain DSM 22663 / VKM B-2946 / 1633)</name>
    <dbReference type="NCBI Taxonomy" id="1184251"/>
    <lineage>
        <taxon>Archaea</taxon>
        <taxon>Thermoproteota</taxon>
        <taxon>Thermoprotei</taxon>
        <taxon>Desulfurococcales</taxon>
        <taxon>Desulfurococcaceae</taxon>
        <taxon>Thermogladius</taxon>
    </lineage>
</organism>
<dbReference type="RefSeq" id="WP_014736875.1">
    <property type="nucleotide sequence ID" value="NC_017954.1"/>
</dbReference>
<name>I3TCY6_THEC1</name>
<dbReference type="HOGENOM" id="CLU_391112_0_0_2"/>
<sequence>MRAVSTVVGLYLALIAMVVVGLAVAGKLWEFSNTFDYAASRAGDALGEASSPPLMTLALSGDTLYLNVTPLRPFTLKYLLLEYSNGAVDVRELDLPVLNSTLLTLVRGYSGEVFRPVLVTGNGVTYAYTPGRDPLLAPLNPALAGKAFIDQDVVDALRGAAPLVRAAAGLREVYDPLSNSPLLVLSGSSPLNYTKVKLGTELTLELAIGGQPSWPYACPAVYIDYSGWVVIPCSLQEAGFFDKVFYYKRLDLGGYPVDLYIEVYGLSKGYVYYWYPSLESGTTIPLASFYVALRFKPAGPYALLLNGTASVEVRLPGIAFPPKPTVSVPFYVPGTNVCDAVLNDYLGPSALVPLVLAPYSTFTSNASFIAYVVKTGVSGGFNSTRLYSFTNATVISALSDGPFYAANAAGVFTTSDYLVVLAAGTYLFPPLTDPVSVASVAVTLVLDTLTVAPPPYVAAPVPESFNATLERLVDYSPPPLLQKSWYTLGYKVVSDYLTPRALVNVSVAGGVQVELGYGASTVLYAPTRDLILLDTLARAPVESTWNLTCAGSGVPSTTGNPLYFNLTAYAVRLASPAPPAPLALSLYNGSATLRMLVSPARSPVALSYGGYEQTLYAYAYRGYNVTLVNTYNASLQALLVRLRQSNGVLVYDTSSSPVLSFVLSPGLNSLQLPAWLERGFYALVVKPVDEATPGVVSGLVLLYVI</sequence>
<dbReference type="Proteomes" id="UP000005270">
    <property type="component" value="Chromosome"/>
</dbReference>
<dbReference type="AlphaFoldDB" id="I3TCY6"/>
<dbReference type="EMBL" id="CP003531">
    <property type="protein sequence ID" value="AFK50624.1"/>
    <property type="molecule type" value="Genomic_DNA"/>
</dbReference>
<reference evidence="1 2" key="1">
    <citation type="journal article" date="2012" name="J. Bacteriol.">
        <title>Complete genome sequence of the hyperthermophilic cellulolytic Crenarchaeon 'Thermogladius cellulolyticus' 1633.</title>
        <authorList>
            <person name="Mardanov A.V."/>
            <person name="Kochetkova T.V."/>
            <person name="Beletsky A.V."/>
            <person name="Bonch-Osmolovskaya E.A."/>
            <person name="Ravin N.V."/>
            <person name="Skryabin K.G."/>
        </authorList>
    </citation>
    <scope>NUCLEOTIDE SEQUENCE [LARGE SCALE GENOMIC DNA]</scope>
    <source>
        <strain evidence="2">DSM 22663 / VKM B-2946 / 1633</strain>
    </source>
</reference>
<dbReference type="eggNOG" id="ENOG502N556">
    <property type="taxonomic scope" value="Archaea"/>
</dbReference>
<keyword evidence="2" id="KW-1185">Reference proteome</keyword>
<accession>I3TCY6</accession>
<gene>
    <name evidence="1" type="ordered locus">TCELL_0199</name>
</gene>
<protein>
    <submittedName>
        <fullName evidence="1">Uncharacterized protein</fullName>
    </submittedName>
</protein>
<evidence type="ECO:0000313" key="2">
    <source>
        <dbReference type="Proteomes" id="UP000005270"/>
    </source>
</evidence>
<dbReference type="KEGG" id="thg:TCELL_0199"/>
<dbReference type="STRING" id="1184251.TCELL_0199"/>